<evidence type="ECO:0000313" key="2">
    <source>
        <dbReference type="EMBL" id="PFH63126.1"/>
    </source>
</evidence>
<gene>
    <name evidence="2" type="ORF">XA68_17770</name>
</gene>
<feature type="region of interest" description="Disordered" evidence="1">
    <location>
        <begin position="25"/>
        <end position="72"/>
    </location>
</feature>
<evidence type="ECO:0000256" key="1">
    <source>
        <dbReference type="SAM" id="MobiDB-lite"/>
    </source>
</evidence>
<organism evidence="2 3">
    <name type="scientific">Ophiocordyceps unilateralis</name>
    <name type="common">Zombie-ant fungus</name>
    <name type="synonym">Torrubia unilateralis</name>
    <dbReference type="NCBI Taxonomy" id="268505"/>
    <lineage>
        <taxon>Eukaryota</taxon>
        <taxon>Fungi</taxon>
        <taxon>Dikarya</taxon>
        <taxon>Ascomycota</taxon>
        <taxon>Pezizomycotina</taxon>
        <taxon>Sordariomycetes</taxon>
        <taxon>Hypocreomycetidae</taxon>
        <taxon>Hypocreales</taxon>
        <taxon>Ophiocordycipitaceae</taxon>
        <taxon>Ophiocordyceps</taxon>
    </lineage>
</organism>
<keyword evidence="3" id="KW-1185">Reference proteome</keyword>
<comment type="caution">
    <text evidence="2">The sequence shown here is derived from an EMBL/GenBank/DDBJ whole genome shotgun (WGS) entry which is preliminary data.</text>
</comment>
<dbReference type="EMBL" id="LAZP02000008">
    <property type="protein sequence ID" value="PFH63126.1"/>
    <property type="molecule type" value="Genomic_DNA"/>
</dbReference>
<protein>
    <submittedName>
        <fullName evidence="2">Uncharacterized protein</fullName>
    </submittedName>
</protein>
<accession>A0A2A9PSU8</accession>
<name>A0A2A9PSU8_OPHUN</name>
<dbReference type="AlphaFoldDB" id="A0A2A9PSU8"/>
<feature type="compositionally biased region" description="Basic and acidic residues" evidence="1">
    <location>
        <begin position="46"/>
        <end position="64"/>
    </location>
</feature>
<reference evidence="2 3" key="1">
    <citation type="journal article" date="2015" name="BMC Genomics">
        <title>Gene expression during zombie ant biting behavior reflects the complexity underlying fungal parasitic behavioral manipulation.</title>
        <authorList>
            <person name="de Bekker C."/>
            <person name="Ohm R.A."/>
            <person name="Loreto R.G."/>
            <person name="Sebastian A."/>
            <person name="Albert I."/>
            <person name="Merrow M."/>
            <person name="Brachmann A."/>
            <person name="Hughes D.P."/>
        </authorList>
    </citation>
    <scope>NUCLEOTIDE SEQUENCE [LARGE SCALE GENOMIC DNA]</scope>
    <source>
        <strain evidence="2 3">SC16a</strain>
    </source>
</reference>
<reference evidence="2 3" key="2">
    <citation type="journal article" date="2017" name="Sci. Rep.">
        <title>Ant-infecting Ophiocordyceps genomes reveal a high diversity of potential behavioral manipulation genes and a possible major role for enterotoxins.</title>
        <authorList>
            <person name="de Bekker C."/>
            <person name="Ohm R.A."/>
            <person name="Evans H.C."/>
            <person name="Brachmann A."/>
            <person name="Hughes D.P."/>
        </authorList>
    </citation>
    <scope>NUCLEOTIDE SEQUENCE [LARGE SCALE GENOMIC DNA]</scope>
    <source>
        <strain evidence="2 3">SC16a</strain>
    </source>
</reference>
<proteinExistence type="predicted"/>
<dbReference type="Proteomes" id="UP000037136">
    <property type="component" value="Unassembled WGS sequence"/>
</dbReference>
<evidence type="ECO:0000313" key="3">
    <source>
        <dbReference type="Proteomes" id="UP000037136"/>
    </source>
</evidence>
<sequence>MGHAEPLPDALNPKKSCTRAVLDAWPASSSRPSLGSAIEADEIEDPGSRHPADSSESSRVEAKAGCRAASQQPWALDGQVARPFQVLFRPRGPQDN</sequence>